<keyword evidence="3" id="KW-0233">DNA recombination</keyword>
<dbReference type="InterPro" id="IPR011010">
    <property type="entry name" value="DNA_brk_join_enz"/>
</dbReference>
<evidence type="ECO:0000256" key="3">
    <source>
        <dbReference type="ARBA" id="ARBA00023172"/>
    </source>
</evidence>
<organism evidence="7 8">
    <name type="scientific">Citrobacter enshiensis</name>
    <dbReference type="NCBI Taxonomy" id="2971264"/>
    <lineage>
        <taxon>Bacteria</taxon>
        <taxon>Pseudomonadati</taxon>
        <taxon>Pseudomonadota</taxon>
        <taxon>Gammaproteobacteria</taxon>
        <taxon>Enterobacterales</taxon>
        <taxon>Enterobacteriaceae</taxon>
        <taxon>Citrobacter</taxon>
    </lineage>
</organism>
<comment type="caution">
    <text evidence="7">The sequence shown here is derived from an EMBL/GenBank/DDBJ whole genome shotgun (WGS) entry which is preliminary data.</text>
</comment>
<dbReference type="RefSeq" id="WP_301697172.1">
    <property type="nucleotide sequence ID" value="NZ_JAUJYW010000002.1"/>
</dbReference>
<dbReference type="Gene3D" id="1.10.150.130">
    <property type="match status" value="1"/>
</dbReference>
<keyword evidence="1" id="KW-0229">DNA integration</keyword>
<evidence type="ECO:0000256" key="4">
    <source>
        <dbReference type="PROSITE-ProRule" id="PRU01248"/>
    </source>
</evidence>
<dbReference type="SUPFAM" id="SSF56349">
    <property type="entry name" value="DNA breaking-rejoining enzymes"/>
    <property type="match status" value="1"/>
</dbReference>
<dbReference type="Proteomes" id="UP001174867">
    <property type="component" value="Unassembled WGS sequence"/>
</dbReference>
<dbReference type="InterPro" id="IPR002104">
    <property type="entry name" value="Integrase_catalytic"/>
</dbReference>
<dbReference type="Pfam" id="PF12167">
    <property type="entry name" value="Arm-DNA-bind_2"/>
    <property type="match status" value="1"/>
</dbReference>
<gene>
    <name evidence="7" type="ORF">Q0A17_04420</name>
</gene>
<feature type="domain" description="Core-binding (CB)" evidence="6">
    <location>
        <begin position="82"/>
        <end position="177"/>
    </location>
</feature>
<dbReference type="InterPro" id="IPR050090">
    <property type="entry name" value="Tyrosine_recombinase_XerCD"/>
</dbReference>
<dbReference type="PANTHER" id="PTHR30349:SF36">
    <property type="entry name" value="PROPHAGE INTEGRASE INTR-RELATED"/>
    <property type="match status" value="1"/>
</dbReference>
<accession>A0ABT8PRD8</accession>
<dbReference type="InterPro" id="IPR013762">
    <property type="entry name" value="Integrase-like_cat_sf"/>
</dbReference>
<feature type="domain" description="Tyr recombinase" evidence="5">
    <location>
        <begin position="198"/>
        <end position="405"/>
    </location>
</feature>
<evidence type="ECO:0000259" key="6">
    <source>
        <dbReference type="PROSITE" id="PS51900"/>
    </source>
</evidence>
<dbReference type="PROSITE" id="PS51898">
    <property type="entry name" value="TYR_RECOMBINASE"/>
    <property type="match status" value="1"/>
</dbReference>
<sequence length="428" mass="48587">MSISLPTGVEIHNGKIRITFTYRGTRCREVLKGWIVNTANIKKAGNLRALIASEIQLGEFDYTRRFPESKTVKKFTSTRVAYTWAELVGLWTDAKEEDVSKNTMARIQAQLKTINRIIGENTLIADITHSDMMQYRKELLRGESFYADGNKRKKKGRSVNTVNDYISLTSQILRFAHRSRFISDKPFEHITKLHKDRTKPDPLLRDEYATMMLAITGQDRNMWQFAINAGPRHGELAALSWDDVNFEAGTVHIQRNLTAQGDFVPPKTKAGDRVLTLLAPALDALRAQYALTGHLPATEITQNFREYGKAEVQQHRFVFLPGLAAGKPGNFFSTQSITDRWDVSVKKAKIRRRTPYQSRHTFACWALGAGANPSFIASQLGHEDAEMVYRVYSAWIKELDGEQVEMLNRNLGFAPIVPPKEKISKINQ</sequence>
<evidence type="ECO:0000313" key="7">
    <source>
        <dbReference type="EMBL" id="MDN8598667.1"/>
    </source>
</evidence>
<name>A0ABT8PRD8_9ENTR</name>
<protein>
    <submittedName>
        <fullName evidence="7">Site-specific integrase</fullName>
    </submittedName>
</protein>
<keyword evidence="2 4" id="KW-0238">DNA-binding</keyword>
<evidence type="ECO:0000256" key="1">
    <source>
        <dbReference type="ARBA" id="ARBA00022908"/>
    </source>
</evidence>
<dbReference type="CDD" id="cd01189">
    <property type="entry name" value="INT_ICEBs1_C_like"/>
    <property type="match status" value="1"/>
</dbReference>
<dbReference type="InterPro" id="IPR022000">
    <property type="entry name" value="Min27-like_integrase_DNA_bind"/>
</dbReference>
<keyword evidence="8" id="KW-1185">Reference proteome</keyword>
<dbReference type="Gene3D" id="1.10.443.10">
    <property type="entry name" value="Intergrase catalytic core"/>
    <property type="match status" value="1"/>
</dbReference>
<proteinExistence type="predicted"/>
<dbReference type="Pfam" id="PF00589">
    <property type="entry name" value="Phage_integrase"/>
    <property type="match status" value="1"/>
</dbReference>
<reference evidence="7 8" key="1">
    <citation type="submission" date="2023-07" db="EMBL/GenBank/DDBJ databases">
        <title>Citrobacter selenititolerans sp. nov., isolated from seleniferous soil.</title>
        <authorList>
            <person name="Zhang S."/>
            <person name="Li K."/>
            <person name="Peng J."/>
            <person name="Wang H."/>
            <person name="Sun J."/>
            <person name="Guo Y."/>
        </authorList>
    </citation>
    <scope>NUCLEOTIDE SEQUENCE [LARGE SCALE GENOMIC DNA]</scope>
    <source>
        <strain evidence="7 8">S2-9</strain>
    </source>
</reference>
<dbReference type="InterPro" id="IPR010998">
    <property type="entry name" value="Integrase_recombinase_N"/>
</dbReference>
<evidence type="ECO:0000313" key="8">
    <source>
        <dbReference type="Proteomes" id="UP001174867"/>
    </source>
</evidence>
<dbReference type="InterPro" id="IPR044068">
    <property type="entry name" value="CB"/>
</dbReference>
<evidence type="ECO:0000259" key="5">
    <source>
        <dbReference type="PROSITE" id="PS51898"/>
    </source>
</evidence>
<dbReference type="PROSITE" id="PS51900">
    <property type="entry name" value="CB"/>
    <property type="match status" value="1"/>
</dbReference>
<evidence type="ECO:0000256" key="2">
    <source>
        <dbReference type="ARBA" id="ARBA00023125"/>
    </source>
</evidence>
<dbReference type="PANTHER" id="PTHR30349">
    <property type="entry name" value="PHAGE INTEGRASE-RELATED"/>
    <property type="match status" value="1"/>
</dbReference>
<dbReference type="EMBL" id="JAUJYW010000002">
    <property type="protein sequence ID" value="MDN8598667.1"/>
    <property type="molecule type" value="Genomic_DNA"/>
</dbReference>